<dbReference type="RefSeq" id="WP_260592953.1">
    <property type="nucleotide sequence ID" value="NZ_CP104003.1"/>
</dbReference>
<dbReference type="GeneID" id="74944308"/>
<name>A0A9E7UAN0_9EURY</name>
<reference evidence="1" key="1">
    <citation type="submission" date="2022-09" db="EMBL/GenBank/DDBJ databases">
        <title>Diverse halophilic archaea isolated from saline environments.</title>
        <authorList>
            <person name="Cui H.-L."/>
        </authorList>
    </citation>
    <scope>NUCLEOTIDE SEQUENCE</scope>
    <source>
        <strain evidence="1">ZS-35-S2</strain>
    </source>
</reference>
<dbReference type="EMBL" id="CP104003">
    <property type="protein sequence ID" value="UWM53959.1"/>
    <property type="molecule type" value="Genomic_DNA"/>
</dbReference>
<evidence type="ECO:0000313" key="1">
    <source>
        <dbReference type="EMBL" id="UWM53959.1"/>
    </source>
</evidence>
<gene>
    <name evidence="1" type="ORF">N0B31_17760</name>
</gene>
<evidence type="ECO:0000313" key="2">
    <source>
        <dbReference type="Proteomes" id="UP001057580"/>
    </source>
</evidence>
<sequence length="79" mass="8913">MTRLVSIDVVCDRAESGGTEVFGVVTEHRPDLPKPFDEELQRWVRSTFSGELEEGQSLSEAAEMEYEPEGEIVDIRKKA</sequence>
<dbReference type="Proteomes" id="UP001057580">
    <property type="component" value="Chromosome"/>
</dbReference>
<dbReference type="KEGG" id="ssai:N0B31_17760"/>
<accession>A0A9E7UAN0</accession>
<dbReference type="AlphaFoldDB" id="A0A9E7UAN0"/>
<protein>
    <submittedName>
        <fullName evidence="1">Uncharacterized protein</fullName>
    </submittedName>
</protein>
<proteinExistence type="predicted"/>
<organism evidence="1 2">
    <name type="scientific">Salinirubellus salinus</name>
    <dbReference type="NCBI Taxonomy" id="1364945"/>
    <lineage>
        <taxon>Archaea</taxon>
        <taxon>Methanobacteriati</taxon>
        <taxon>Methanobacteriota</taxon>
        <taxon>Stenosarchaea group</taxon>
        <taxon>Halobacteria</taxon>
        <taxon>Halobacteriales</taxon>
        <taxon>Natronomonadaceae</taxon>
        <taxon>Salinirubellus</taxon>
    </lineage>
</organism>
<keyword evidence="2" id="KW-1185">Reference proteome</keyword>